<dbReference type="InterPro" id="IPR002912">
    <property type="entry name" value="ACT_dom"/>
</dbReference>
<dbReference type="PANTHER" id="PTHR30239:SF0">
    <property type="entry name" value="ACETOLACTATE SYNTHASE SMALL SUBUNIT 1, CHLOROPLASTIC"/>
    <property type="match status" value="1"/>
</dbReference>
<proteinExistence type="predicted"/>
<evidence type="ECO:0000259" key="4">
    <source>
        <dbReference type="PROSITE" id="PS51671"/>
    </source>
</evidence>
<dbReference type="GO" id="GO:1990610">
    <property type="term" value="F:acetolactate synthase regulator activity"/>
    <property type="evidence" value="ECO:0007669"/>
    <property type="project" value="InterPro"/>
</dbReference>
<dbReference type="GO" id="GO:0003984">
    <property type="term" value="F:acetolactate synthase activity"/>
    <property type="evidence" value="ECO:0007669"/>
    <property type="project" value="UniProtKB-EC"/>
</dbReference>
<gene>
    <name evidence="5" type="ORF">A3C21_03240</name>
</gene>
<comment type="caution">
    <text evidence="5">The sequence shown here is derived from an EMBL/GenBank/DDBJ whole genome shotgun (WGS) entry which is preliminary data.</text>
</comment>
<dbReference type="GO" id="GO:0009097">
    <property type="term" value="P:isoleucine biosynthetic process"/>
    <property type="evidence" value="ECO:0007669"/>
    <property type="project" value="TreeGrafter"/>
</dbReference>
<dbReference type="PROSITE" id="PS51671">
    <property type="entry name" value="ACT"/>
    <property type="match status" value="1"/>
</dbReference>
<dbReference type="STRING" id="1798500.A3C21_03240"/>
<name>A0A1F6DZ06_9BACT</name>
<evidence type="ECO:0000313" key="6">
    <source>
        <dbReference type="Proteomes" id="UP000178572"/>
    </source>
</evidence>
<evidence type="ECO:0000256" key="2">
    <source>
        <dbReference type="ARBA" id="ARBA00013145"/>
    </source>
</evidence>
<dbReference type="PANTHER" id="PTHR30239">
    <property type="entry name" value="ACETOLACTATE SYNTHASE SMALL SUBUNIT"/>
    <property type="match status" value="1"/>
</dbReference>
<dbReference type="Gene3D" id="3.30.70.260">
    <property type="match status" value="1"/>
</dbReference>
<evidence type="ECO:0000256" key="1">
    <source>
        <dbReference type="ARBA" id="ARBA00011744"/>
    </source>
</evidence>
<evidence type="ECO:0000313" key="5">
    <source>
        <dbReference type="EMBL" id="OGG66675.1"/>
    </source>
</evidence>
<reference evidence="5 6" key="1">
    <citation type="journal article" date="2016" name="Nat. Commun.">
        <title>Thousands of microbial genomes shed light on interconnected biogeochemical processes in an aquifer system.</title>
        <authorList>
            <person name="Anantharaman K."/>
            <person name="Brown C.T."/>
            <person name="Hug L.A."/>
            <person name="Sharon I."/>
            <person name="Castelle C.J."/>
            <person name="Probst A.J."/>
            <person name="Thomas B.C."/>
            <person name="Singh A."/>
            <person name="Wilkins M.J."/>
            <person name="Karaoz U."/>
            <person name="Brodie E.L."/>
            <person name="Williams K.H."/>
            <person name="Hubbard S.S."/>
            <person name="Banfield J.F."/>
        </authorList>
    </citation>
    <scope>NUCLEOTIDE SEQUENCE [LARGE SCALE GENOMIC DNA]</scope>
</reference>
<sequence length="85" mass="9854">MRYEIRITSENAPGTLYRIAGTMLRKKINIESLHVQEIDPVRHLSQFTIEIFLEPDLMEKLIKQIQRIVEVTEAKYLAIGENGKA</sequence>
<protein>
    <recommendedName>
        <fullName evidence="2">acetolactate synthase</fullName>
        <ecNumber evidence="2">2.2.1.6</ecNumber>
    </recommendedName>
</protein>
<comment type="subunit">
    <text evidence="1">Dimer of large and small chains.</text>
</comment>
<dbReference type="Proteomes" id="UP000178572">
    <property type="component" value="Unassembled WGS sequence"/>
</dbReference>
<dbReference type="Pfam" id="PF22629">
    <property type="entry name" value="ACT_AHAS_ss"/>
    <property type="match status" value="1"/>
</dbReference>
<organism evidence="5 6">
    <name type="scientific">Candidatus Kaiserbacteria bacterium RIFCSPHIGHO2_02_FULL_59_21</name>
    <dbReference type="NCBI Taxonomy" id="1798500"/>
    <lineage>
        <taxon>Bacteria</taxon>
        <taxon>Candidatus Kaiseribacteriota</taxon>
    </lineage>
</organism>
<dbReference type="InterPro" id="IPR045865">
    <property type="entry name" value="ACT-like_dom_sf"/>
</dbReference>
<dbReference type="AlphaFoldDB" id="A0A1F6DZ06"/>
<dbReference type="EMBL" id="MFLN01000040">
    <property type="protein sequence ID" value="OGG66675.1"/>
    <property type="molecule type" value="Genomic_DNA"/>
</dbReference>
<dbReference type="SUPFAM" id="SSF55021">
    <property type="entry name" value="ACT-like"/>
    <property type="match status" value="1"/>
</dbReference>
<dbReference type="GO" id="GO:0005829">
    <property type="term" value="C:cytosol"/>
    <property type="evidence" value="ECO:0007669"/>
    <property type="project" value="TreeGrafter"/>
</dbReference>
<dbReference type="InterPro" id="IPR004789">
    <property type="entry name" value="Acetalactate_synth_ssu"/>
</dbReference>
<accession>A0A1F6DZ06</accession>
<dbReference type="EC" id="2.2.1.6" evidence="2"/>
<dbReference type="InterPro" id="IPR054480">
    <property type="entry name" value="AHAS_small-like_ACT"/>
</dbReference>
<comment type="catalytic activity">
    <reaction evidence="3">
        <text>2 pyruvate + H(+) = (2S)-2-acetolactate + CO2</text>
        <dbReference type="Rhea" id="RHEA:25249"/>
        <dbReference type="ChEBI" id="CHEBI:15361"/>
        <dbReference type="ChEBI" id="CHEBI:15378"/>
        <dbReference type="ChEBI" id="CHEBI:16526"/>
        <dbReference type="ChEBI" id="CHEBI:58476"/>
        <dbReference type="EC" id="2.2.1.6"/>
    </reaction>
</comment>
<dbReference type="GO" id="GO:0009099">
    <property type="term" value="P:L-valine biosynthetic process"/>
    <property type="evidence" value="ECO:0007669"/>
    <property type="project" value="TreeGrafter"/>
</dbReference>
<feature type="domain" description="ACT" evidence="4">
    <location>
        <begin position="4"/>
        <end position="79"/>
    </location>
</feature>
<evidence type="ECO:0000256" key="3">
    <source>
        <dbReference type="ARBA" id="ARBA00048670"/>
    </source>
</evidence>